<dbReference type="Proteomes" id="UP000198541">
    <property type="component" value="Unassembled WGS sequence"/>
</dbReference>
<dbReference type="Pfam" id="PF02652">
    <property type="entry name" value="Lactate_perm"/>
    <property type="match status" value="1"/>
</dbReference>
<dbReference type="NCBIfam" id="TIGR00795">
    <property type="entry name" value="lctP"/>
    <property type="match status" value="1"/>
</dbReference>
<keyword evidence="5 8" id="KW-0812">Transmembrane</keyword>
<sequence length="558" mass="57457">MTLTAPLLATAFTPSTTAVGGNVFITAIVGLLPLIAFFVLMGAFKVATHWCAIISLALSAVIAVVAFHMPVGMTALSATQGLAMGFVPIIYIIIAAVWLYNLTETSGRSQDLKAVFNTIGKGDQRAQALIVAFCFCGLLEGLAGFGAPVAITAAMLVTLGVPKIKAAIATIVGNGIYVGFGAMSIPTTTAGNLGGEDPVSVAQNMGHLTSIICVLVPFLLLFILDGARGIRQLWPLALVAGIAAGVGHFVTPGVSYELTSVVGALLAFAACYLFLLVWKPTTPDEYHSEIDGADKPDRERVVLALLPYVLVVVIIAITKLWKFGVDLSAVLSSTDVKIPWPGVYGDLLTADGEASTSAIYNLQTLSNPGTWILLTAVIVCVVYGTRSSGGRFQTSIGAMFAVLPRTIFTLRMSILTIASVMALAYVMNFSGQTTAVGAALATTGAAFAFLSPVLGWIGTAVAGSATSAGALFANLQATAAAQANLDPRILLAANTIGGGLGKIVSPQNLAVVTTAVDAPGTDAEILKKSAPYSIGLLLVLCCLVLAASQGWLGAYMPA</sequence>
<evidence type="ECO:0000256" key="1">
    <source>
        <dbReference type="ARBA" id="ARBA00004651"/>
    </source>
</evidence>
<feature type="transmembrane region" description="Helical" evidence="8">
    <location>
        <begin position="433"/>
        <end position="457"/>
    </location>
</feature>
<feature type="transmembrane region" description="Helical" evidence="8">
    <location>
        <begin position="236"/>
        <end position="255"/>
    </location>
</feature>
<evidence type="ECO:0000256" key="2">
    <source>
        <dbReference type="ARBA" id="ARBA00010100"/>
    </source>
</evidence>
<keyword evidence="3 8" id="KW-0813">Transport</keyword>
<feature type="transmembrane region" description="Helical" evidence="8">
    <location>
        <begin position="47"/>
        <end position="69"/>
    </location>
</feature>
<keyword evidence="4 8" id="KW-1003">Cell membrane</keyword>
<feature type="transmembrane region" description="Helical" evidence="8">
    <location>
        <begin position="301"/>
        <end position="321"/>
    </location>
</feature>
<comment type="subcellular location">
    <subcellularLocation>
        <location evidence="1 8">Cell membrane</location>
        <topology evidence="1 8">Multi-pass membrane protein</topology>
    </subcellularLocation>
</comment>
<reference evidence="10" key="1">
    <citation type="submission" date="2016-10" db="EMBL/GenBank/DDBJ databases">
        <authorList>
            <person name="Varghese N."/>
            <person name="Submissions S."/>
        </authorList>
    </citation>
    <scope>NUCLEOTIDE SEQUENCE [LARGE SCALE GENOMIC DNA]</scope>
    <source>
        <strain evidence="10">DSM 27982</strain>
    </source>
</reference>
<evidence type="ECO:0000256" key="4">
    <source>
        <dbReference type="ARBA" id="ARBA00022475"/>
    </source>
</evidence>
<keyword evidence="7 8" id="KW-0472">Membrane</keyword>
<evidence type="ECO:0000256" key="8">
    <source>
        <dbReference type="RuleBase" id="RU365092"/>
    </source>
</evidence>
<dbReference type="AlphaFoldDB" id="A0A1H0BKJ7"/>
<dbReference type="GO" id="GO:0005886">
    <property type="term" value="C:plasma membrane"/>
    <property type="evidence" value="ECO:0007669"/>
    <property type="project" value="UniProtKB-SubCell"/>
</dbReference>
<comment type="similarity">
    <text evidence="2 8">Belongs to the lactate permease family.</text>
</comment>
<feature type="transmembrane region" description="Helical" evidence="8">
    <location>
        <begin position="166"/>
        <end position="185"/>
    </location>
</feature>
<feature type="transmembrane region" description="Helical" evidence="8">
    <location>
        <begin position="407"/>
        <end position="427"/>
    </location>
</feature>
<feature type="transmembrane region" description="Helical" evidence="8">
    <location>
        <begin position="534"/>
        <end position="552"/>
    </location>
</feature>
<feature type="transmembrane region" description="Helical" evidence="8">
    <location>
        <begin position="261"/>
        <end position="280"/>
    </location>
</feature>
<dbReference type="RefSeq" id="WP_092534624.1">
    <property type="nucleotide sequence ID" value="NZ_FNIM01000004.1"/>
</dbReference>
<gene>
    <name evidence="9" type="ORF">SAMN05216355_10489</name>
</gene>
<evidence type="ECO:0000313" key="9">
    <source>
        <dbReference type="EMBL" id="SDN46147.1"/>
    </source>
</evidence>
<feature type="transmembrane region" description="Helical" evidence="8">
    <location>
        <begin position="126"/>
        <end position="159"/>
    </location>
</feature>
<keyword evidence="6 8" id="KW-1133">Transmembrane helix</keyword>
<feature type="transmembrane region" description="Helical" evidence="8">
    <location>
        <begin position="369"/>
        <end position="386"/>
    </location>
</feature>
<organism evidence="9 10">
    <name type="scientific">Actinomyces ruminicola</name>
    <dbReference type="NCBI Taxonomy" id="332524"/>
    <lineage>
        <taxon>Bacteria</taxon>
        <taxon>Bacillati</taxon>
        <taxon>Actinomycetota</taxon>
        <taxon>Actinomycetes</taxon>
        <taxon>Actinomycetales</taxon>
        <taxon>Actinomycetaceae</taxon>
        <taxon>Actinomyces</taxon>
    </lineage>
</organism>
<evidence type="ECO:0000256" key="6">
    <source>
        <dbReference type="ARBA" id="ARBA00022989"/>
    </source>
</evidence>
<dbReference type="InterPro" id="IPR003804">
    <property type="entry name" value="Lactate_perm"/>
</dbReference>
<dbReference type="GO" id="GO:0015295">
    <property type="term" value="F:solute:proton symporter activity"/>
    <property type="evidence" value="ECO:0007669"/>
    <property type="project" value="TreeGrafter"/>
</dbReference>
<dbReference type="PANTHER" id="PTHR30003:SF0">
    <property type="entry name" value="GLYCOLATE PERMEASE GLCA-RELATED"/>
    <property type="match status" value="1"/>
</dbReference>
<protein>
    <recommendedName>
        <fullName evidence="8">L-lactate permease</fullName>
    </recommendedName>
</protein>
<dbReference type="STRING" id="332524.SAMN04487766_10116"/>
<evidence type="ECO:0000256" key="7">
    <source>
        <dbReference type="ARBA" id="ARBA00023136"/>
    </source>
</evidence>
<dbReference type="PANTHER" id="PTHR30003">
    <property type="entry name" value="L-LACTATE PERMEASE"/>
    <property type="match status" value="1"/>
</dbReference>
<dbReference type="EMBL" id="FNIM01000004">
    <property type="protein sequence ID" value="SDN46147.1"/>
    <property type="molecule type" value="Genomic_DNA"/>
</dbReference>
<evidence type="ECO:0000313" key="10">
    <source>
        <dbReference type="Proteomes" id="UP000198541"/>
    </source>
</evidence>
<feature type="transmembrane region" description="Helical" evidence="8">
    <location>
        <begin position="21"/>
        <end position="41"/>
    </location>
</feature>
<accession>A0A1H0BKJ7</accession>
<name>A0A1H0BKJ7_9ACTO</name>
<feature type="transmembrane region" description="Helical" evidence="8">
    <location>
        <begin position="205"/>
        <end position="224"/>
    </location>
</feature>
<evidence type="ECO:0000256" key="5">
    <source>
        <dbReference type="ARBA" id="ARBA00022692"/>
    </source>
</evidence>
<evidence type="ECO:0000256" key="3">
    <source>
        <dbReference type="ARBA" id="ARBA00022448"/>
    </source>
</evidence>
<keyword evidence="10" id="KW-1185">Reference proteome</keyword>
<dbReference type="GO" id="GO:0015129">
    <property type="term" value="F:lactate transmembrane transporter activity"/>
    <property type="evidence" value="ECO:0007669"/>
    <property type="project" value="UniProtKB-UniRule"/>
</dbReference>
<feature type="transmembrane region" description="Helical" evidence="8">
    <location>
        <begin position="81"/>
        <end position="100"/>
    </location>
</feature>
<comment type="function">
    <text evidence="8">Uptake of L-lactate across the membrane. Can also transport D-lactate and glycolate.</text>
</comment>
<proteinExistence type="inferred from homology"/>